<organism evidence="1 2">
    <name type="scientific">Aphidius gifuensis</name>
    <name type="common">Parasitoid wasp</name>
    <dbReference type="NCBI Taxonomy" id="684658"/>
    <lineage>
        <taxon>Eukaryota</taxon>
        <taxon>Metazoa</taxon>
        <taxon>Ecdysozoa</taxon>
        <taxon>Arthropoda</taxon>
        <taxon>Hexapoda</taxon>
        <taxon>Insecta</taxon>
        <taxon>Pterygota</taxon>
        <taxon>Neoptera</taxon>
        <taxon>Endopterygota</taxon>
        <taxon>Hymenoptera</taxon>
        <taxon>Apocrita</taxon>
        <taxon>Ichneumonoidea</taxon>
        <taxon>Braconidae</taxon>
        <taxon>Aphidiinae</taxon>
        <taxon>Aphidius</taxon>
    </lineage>
</organism>
<dbReference type="AlphaFoldDB" id="A0A834XXZ2"/>
<keyword evidence="2" id="KW-1185">Reference proteome</keyword>
<protein>
    <submittedName>
        <fullName evidence="1">Uncharacterized protein</fullName>
    </submittedName>
</protein>
<accession>A0A834XXZ2</accession>
<sequence>MAPNFQNSILNSSNNSWKSSSEINFRQKLIQSEPIIIPYVRPDRRMNRIFAYDDKPEDEFDKMIRENPELAGFAVPEENPKEHDILSSNDINEKKTISEATDDHSNLQPTIETAFDAHLLQTSGRLPCPTEPCS</sequence>
<gene>
    <name evidence="1" type="ORF">HCN44_005225</name>
</gene>
<name>A0A834XXZ2_APHGI</name>
<proteinExistence type="predicted"/>
<evidence type="ECO:0000313" key="2">
    <source>
        <dbReference type="Proteomes" id="UP000639338"/>
    </source>
</evidence>
<dbReference type="EMBL" id="JACMRX010000003">
    <property type="protein sequence ID" value="KAF7992881.1"/>
    <property type="molecule type" value="Genomic_DNA"/>
</dbReference>
<dbReference type="Proteomes" id="UP000639338">
    <property type="component" value="Unassembled WGS sequence"/>
</dbReference>
<evidence type="ECO:0000313" key="1">
    <source>
        <dbReference type="EMBL" id="KAF7992881.1"/>
    </source>
</evidence>
<reference evidence="1 2" key="1">
    <citation type="submission" date="2020-08" db="EMBL/GenBank/DDBJ databases">
        <title>Aphidius gifuensis genome sequencing and assembly.</title>
        <authorList>
            <person name="Du Z."/>
        </authorList>
    </citation>
    <scope>NUCLEOTIDE SEQUENCE [LARGE SCALE GENOMIC DNA]</scope>
    <source>
        <strain evidence="1">YNYX2018</strain>
        <tissue evidence="1">Adults</tissue>
    </source>
</reference>
<comment type="caution">
    <text evidence="1">The sequence shown here is derived from an EMBL/GenBank/DDBJ whole genome shotgun (WGS) entry which is preliminary data.</text>
</comment>